<dbReference type="RefSeq" id="WP_186936233.1">
    <property type="nucleotide sequence ID" value="NZ_JACOPS010000006.1"/>
</dbReference>
<comment type="caution">
    <text evidence="1">The sequence shown here is derived from an EMBL/GenBank/DDBJ whole genome shotgun (WGS) entry which is preliminary data.</text>
</comment>
<sequence length="47" mass="5354">MKGEQAAKVIDSLVNFIERVANKKRPTKEEVEVLPKVVRALKEFTTL</sequence>
<evidence type="ECO:0000313" key="2">
    <source>
        <dbReference type="Proteomes" id="UP000636755"/>
    </source>
</evidence>
<protein>
    <submittedName>
        <fullName evidence="1">Uncharacterized protein</fullName>
    </submittedName>
</protein>
<dbReference type="EMBL" id="JACOPS010000006">
    <property type="protein sequence ID" value="MBC5729025.1"/>
    <property type="molecule type" value="Genomic_DNA"/>
</dbReference>
<name>A0ABR7HNB6_9FIRM</name>
<dbReference type="Proteomes" id="UP000636755">
    <property type="component" value="Unassembled WGS sequence"/>
</dbReference>
<organism evidence="1 2">
    <name type="scientific">Ruminococcus intestinalis</name>
    <dbReference type="NCBI Taxonomy" id="2763066"/>
    <lineage>
        <taxon>Bacteria</taxon>
        <taxon>Bacillati</taxon>
        <taxon>Bacillota</taxon>
        <taxon>Clostridia</taxon>
        <taxon>Eubacteriales</taxon>
        <taxon>Oscillospiraceae</taxon>
        <taxon>Ruminococcus</taxon>
    </lineage>
</organism>
<keyword evidence="2" id="KW-1185">Reference proteome</keyword>
<proteinExistence type="predicted"/>
<accession>A0ABR7HNB6</accession>
<reference evidence="1 2" key="1">
    <citation type="submission" date="2020-08" db="EMBL/GenBank/DDBJ databases">
        <title>Genome public.</title>
        <authorList>
            <person name="Liu C."/>
            <person name="Sun Q."/>
        </authorList>
    </citation>
    <scope>NUCLEOTIDE SEQUENCE [LARGE SCALE GENOMIC DNA]</scope>
    <source>
        <strain evidence="1 2">NSJ-71</strain>
    </source>
</reference>
<gene>
    <name evidence="1" type="ORF">H8R91_10935</name>
</gene>
<evidence type="ECO:0000313" key="1">
    <source>
        <dbReference type="EMBL" id="MBC5729025.1"/>
    </source>
</evidence>